<dbReference type="Proteomes" id="UP000076632">
    <property type="component" value="Unassembled WGS sequence"/>
</dbReference>
<organism evidence="8 9">
    <name type="scientific">Xylona heveae (strain CBS 132557 / TC161)</name>
    <dbReference type="NCBI Taxonomy" id="1328760"/>
    <lineage>
        <taxon>Eukaryota</taxon>
        <taxon>Fungi</taxon>
        <taxon>Dikarya</taxon>
        <taxon>Ascomycota</taxon>
        <taxon>Pezizomycotina</taxon>
        <taxon>Xylonomycetes</taxon>
        <taxon>Xylonales</taxon>
        <taxon>Xylonaceae</taxon>
        <taxon>Xylona</taxon>
    </lineage>
</organism>
<dbReference type="PANTHER" id="PTHR43808">
    <property type="entry name" value="ACETYLORNITHINE DEACETYLASE"/>
    <property type="match status" value="1"/>
</dbReference>
<keyword evidence="4" id="KW-0378">Hydrolase</keyword>
<evidence type="ECO:0000313" key="9">
    <source>
        <dbReference type="Proteomes" id="UP000076632"/>
    </source>
</evidence>
<feature type="chain" id="PRO_5012475395" evidence="6">
    <location>
        <begin position="16"/>
        <end position="422"/>
    </location>
</feature>
<dbReference type="InterPro" id="IPR002933">
    <property type="entry name" value="Peptidase_M20"/>
</dbReference>
<evidence type="ECO:0000256" key="1">
    <source>
        <dbReference type="ARBA" id="ARBA00001947"/>
    </source>
</evidence>
<dbReference type="InterPro" id="IPR001261">
    <property type="entry name" value="ArgE/DapE_CS"/>
</dbReference>
<dbReference type="EMBL" id="KV407456">
    <property type="protein sequence ID" value="KZF24626.1"/>
    <property type="molecule type" value="Genomic_DNA"/>
</dbReference>
<gene>
    <name evidence="8" type="ORF">L228DRAFT_281682</name>
</gene>
<comment type="similarity">
    <text evidence="2">Belongs to the peptidase M20A family.</text>
</comment>
<sequence>MKLQLLLALAATASCSILPKPQLTEQLPIGQKNSLEDRINASPLLSLHRDLVKIESVTGNEFDAGQFLIGYLSKHNFTVEIQQVTPADNLEAQDGEDVISTFRKERFNVLAYPGKTRKTKVLVSSHYDTVPGNYPYETRGEDEIWGRGSVDDKASVAAQITAVKDLLASKEVGDGDVGLLFVVGEEKGGDGMRHANELGLSWDAVIFGEPTEHKLVAGHKGMCGFTLTAKGKSGHSGYPELSINANSLIIPALAALNVLEMPSSEKFGNSTINIGRIAGGVAANVVPDHAEANVAIRIAAGNAEEMRSLVLKTVHEAGGKDLNVRFESQGYAPVNCDTDIDGFDTLTVNYGTDVPYLLGNHKRYLYGPGSIFVAHSDHEHLRIGDLERAVKDYKTLVREALKNARASDATAVEYIPDGSINV</sequence>
<accession>A0A161TQJ8</accession>
<evidence type="ECO:0000259" key="7">
    <source>
        <dbReference type="Pfam" id="PF07687"/>
    </source>
</evidence>
<evidence type="ECO:0000256" key="3">
    <source>
        <dbReference type="ARBA" id="ARBA00022723"/>
    </source>
</evidence>
<dbReference type="RefSeq" id="XP_018190181.1">
    <property type="nucleotide sequence ID" value="XM_018335910.1"/>
</dbReference>
<dbReference type="SUPFAM" id="SSF55031">
    <property type="entry name" value="Bacterial exopeptidase dimerisation domain"/>
    <property type="match status" value="1"/>
</dbReference>
<keyword evidence="6" id="KW-0732">Signal</keyword>
<comment type="cofactor">
    <cofactor evidence="1">
        <name>Zn(2+)</name>
        <dbReference type="ChEBI" id="CHEBI:29105"/>
    </cofactor>
</comment>
<dbReference type="PANTHER" id="PTHR43808:SF8">
    <property type="entry name" value="PEPTIDASE M20 DIMERISATION DOMAIN-CONTAINING PROTEIN"/>
    <property type="match status" value="1"/>
</dbReference>
<dbReference type="AlphaFoldDB" id="A0A161TQJ8"/>
<evidence type="ECO:0000256" key="5">
    <source>
        <dbReference type="ARBA" id="ARBA00022833"/>
    </source>
</evidence>
<dbReference type="InterPro" id="IPR050072">
    <property type="entry name" value="Peptidase_M20A"/>
</dbReference>
<feature type="domain" description="Peptidase M20 dimerisation" evidence="7">
    <location>
        <begin position="218"/>
        <end position="303"/>
    </location>
</feature>
<dbReference type="OrthoDB" id="3064516at2759"/>
<dbReference type="GO" id="GO:0016787">
    <property type="term" value="F:hydrolase activity"/>
    <property type="evidence" value="ECO:0007669"/>
    <property type="project" value="UniProtKB-KW"/>
</dbReference>
<dbReference type="InParanoid" id="A0A161TQJ8"/>
<evidence type="ECO:0000256" key="4">
    <source>
        <dbReference type="ARBA" id="ARBA00022801"/>
    </source>
</evidence>
<dbReference type="Gene3D" id="3.30.70.360">
    <property type="match status" value="1"/>
</dbReference>
<dbReference type="SUPFAM" id="SSF53187">
    <property type="entry name" value="Zn-dependent exopeptidases"/>
    <property type="match status" value="1"/>
</dbReference>
<dbReference type="InterPro" id="IPR011650">
    <property type="entry name" value="Peptidase_M20_dimer"/>
</dbReference>
<dbReference type="GeneID" id="28901047"/>
<evidence type="ECO:0000256" key="2">
    <source>
        <dbReference type="ARBA" id="ARBA00006247"/>
    </source>
</evidence>
<feature type="signal peptide" evidence="6">
    <location>
        <begin position="1"/>
        <end position="15"/>
    </location>
</feature>
<name>A0A161TQJ8_XYLHT</name>
<keyword evidence="3" id="KW-0479">Metal-binding</keyword>
<dbReference type="GO" id="GO:0046872">
    <property type="term" value="F:metal ion binding"/>
    <property type="evidence" value="ECO:0007669"/>
    <property type="project" value="UniProtKB-KW"/>
</dbReference>
<dbReference type="CDD" id="cd05652">
    <property type="entry name" value="M20_ArgE_DapE-like_fungal"/>
    <property type="match status" value="1"/>
</dbReference>
<dbReference type="OMA" id="RLHKGVM"/>
<dbReference type="PROSITE" id="PS51257">
    <property type="entry name" value="PROKAR_LIPOPROTEIN"/>
    <property type="match status" value="1"/>
</dbReference>
<evidence type="ECO:0000313" key="8">
    <source>
        <dbReference type="EMBL" id="KZF24626.1"/>
    </source>
</evidence>
<dbReference type="Pfam" id="PF07687">
    <property type="entry name" value="M20_dimer"/>
    <property type="match status" value="1"/>
</dbReference>
<keyword evidence="5" id="KW-0862">Zinc</keyword>
<dbReference type="Gene3D" id="3.40.630.10">
    <property type="entry name" value="Zn peptidases"/>
    <property type="match status" value="1"/>
</dbReference>
<dbReference type="InterPro" id="IPR036264">
    <property type="entry name" value="Bact_exopeptidase_dim_dom"/>
</dbReference>
<proteinExistence type="inferred from homology"/>
<keyword evidence="9" id="KW-1185">Reference proteome</keyword>
<dbReference type="Pfam" id="PF01546">
    <property type="entry name" value="Peptidase_M20"/>
    <property type="match status" value="1"/>
</dbReference>
<evidence type="ECO:0000256" key="6">
    <source>
        <dbReference type="SAM" id="SignalP"/>
    </source>
</evidence>
<dbReference type="PROSITE" id="PS00759">
    <property type="entry name" value="ARGE_DAPE_CPG2_2"/>
    <property type="match status" value="1"/>
</dbReference>
<protein>
    <submittedName>
        <fullName evidence="8">Zn-dependent exopeptidase</fullName>
    </submittedName>
</protein>
<reference evidence="8 9" key="1">
    <citation type="journal article" date="2016" name="Fungal Biol.">
        <title>The genome of Xylona heveae provides a window into fungal endophytism.</title>
        <authorList>
            <person name="Gazis R."/>
            <person name="Kuo A."/>
            <person name="Riley R."/>
            <person name="LaButti K."/>
            <person name="Lipzen A."/>
            <person name="Lin J."/>
            <person name="Amirebrahimi M."/>
            <person name="Hesse C.N."/>
            <person name="Spatafora J.W."/>
            <person name="Henrissat B."/>
            <person name="Hainaut M."/>
            <person name="Grigoriev I.V."/>
            <person name="Hibbett D.S."/>
        </authorList>
    </citation>
    <scope>NUCLEOTIDE SEQUENCE [LARGE SCALE GENOMIC DNA]</scope>
    <source>
        <strain evidence="8 9">TC161</strain>
    </source>
</reference>
<dbReference type="STRING" id="1328760.A0A161TQJ8"/>